<sequence length="86" mass="10142">MQSIRDILKKFNPLEDKYVSREFQTFGIHLANKLGDTRRKGLYMKLAKTIPRAILEEALRFVIDANARNRAALFMWKLKELKAFDK</sequence>
<protein>
    <submittedName>
        <fullName evidence="1">Uncharacterized protein</fullName>
    </submittedName>
</protein>
<gene>
    <name evidence="1" type="ORF">COW97_03225</name>
</gene>
<evidence type="ECO:0000313" key="2">
    <source>
        <dbReference type="Proteomes" id="UP000229699"/>
    </source>
</evidence>
<dbReference type="EMBL" id="PCTC01000068">
    <property type="protein sequence ID" value="PIP63311.1"/>
    <property type="molecule type" value="Genomic_DNA"/>
</dbReference>
<evidence type="ECO:0000313" key="1">
    <source>
        <dbReference type="EMBL" id="PIP63311.1"/>
    </source>
</evidence>
<dbReference type="Proteomes" id="UP000229699">
    <property type="component" value="Unassembled WGS sequence"/>
</dbReference>
<organism evidence="1 2">
    <name type="scientific">Candidatus Roizmanbacteria bacterium CG22_combo_CG10-13_8_21_14_all_34_12</name>
    <dbReference type="NCBI Taxonomy" id="1974860"/>
    <lineage>
        <taxon>Bacteria</taxon>
        <taxon>Candidatus Roizmaniibacteriota</taxon>
    </lineage>
</organism>
<proteinExistence type="predicted"/>
<comment type="caution">
    <text evidence="1">The sequence shown here is derived from an EMBL/GenBank/DDBJ whole genome shotgun (WGS) entry which is preliminary data.</text>
</comment>
<name>A0A2H0C0D0_9BACT</name>
<dbReference type="AlphaFoldDB" id="A0A2H0C0D0"/>
<accession>A0A2H0C0D0</accession>
<reference evidence="1 2" key="1">
    <citation type="submission" date="2017-09" db="EMBL/GenBank/DDBJ databases">
        <title>Depth-based differentiation of microbial function through sediment-hosted aquifers and enrichment of novel symbionts in the deep terrestrial subsurface.</title>
        <authorList>
            <person name="Probst A.J."/>
            <person name="Ladd B."/>
            <person name="Jarett J.K."/>
            <person name="Geller-Mcgrath D.E."/>
            <person name="Sieber C.M."/>
            <person name="Emerson J.B."/>
            <person name="Anantharaman K."/>
            <person name="Thomas B.C."/>
            <person name="Malmstrom R."/>
            <person name="Stieglmeier M."/>
            <person name="Klingl A."/>
            <person name="Woyke T."/>
            <person name="Ryan C.M."/>
            <person name="Banfield J.F."/>
        </authorList>
    </citation>
    <scope>NUCLEOTIDE SEQUENCE [LARGE SCALE GENOMIC DNA]</scope>
    <source>
        <strain evidence="1">CG22_combo_CG10-13_8_21_14_all_34_12</strain>
    </source>
</reference>